<name>A0ABW7TDB9_9ACTN</name>
<dbReference type="RefSeq" id="WP_397614314.1">
    <property type="nucleotide sequence ID" value="NZ_JBIRRB010000011.1"/>
</dbReference>
<organism evidence="1 2">
    <name type="scientific">Streptomyces abikoensis</name>
    <dbReference type="NCBI Taxonomy" id="97398"/>
    <lineage>
        <taxon>Bacteria</taxon>
        <taxon>Bacillati</taxon>
        <taxon>Actinomycetota</taxon>
        <taxon>Actinomycetes</taxon>
        <taxon>Kitasatosporales</taxon>
        <taxon>Streptomycetaceae</taxon>
        <taxon>Streptomyces</taxon>
    </lineage>
</organism>
<sequence>MTCSGIDELLADAVVPATPAMGFDVSAALRRLQAGLRNPGHRSRVREQQIREAREAEHTLDFICRWAVSRPGACGQLRGLADDWQLGIDVDGVFVFACLLRSAGYPDSAQFWWQLAAGASNRTASYCLHLHHLQLGEGRRAWHWFEQFRCMSPTKTLEADAGYVEMLAALARYFHRHGSAGRAVAEQVEDEVHRLAARTMRNWGVVGRPGRRFAQLFGVSRRVLKSGTAVGGWRLHSGA</sequence>
<accession>A0ABW7TDB9</accession>
<comment type="caution">
    <text evidence="1">The sequence shown here is derived from an EMBL/GenBank/DDBJ whole genome shotgun (WGS) entry which is preliminary data.</text>
</comment>
<dbReference type="EMBL" id="JBIRRB010000011">
    <property type="protein sequence ID" value="MFI0914322.1"/>
    <property type="molecule type" value="Genomic_DNA"/>
</dbReference>
<proteinExistence type="predicted"/>
<keyword evidence="2" id="KW-1185">Reference proteome</keyword>
<evidence type="ECO:0000313" key="1">
    <source>
        <dbReference type="EMBL" id="MFI0914322.1"/>
    </source>
</evidence>
<protein>
    <submittedName>
        <fullName evidence="1">Uncharacterized protein</fullName>
    </submittedName>
</protein>
<gene>
    <name evidence="1" type="ORF">ACH4TF_28280</name>
</gene>
<evidence type="ECO:0000313" key="2">
    <source>
        <dbReference type="Proteomes" id="UP001611162"/>
    </source>
</evidence>
<dbReference type="Proteomes" id="UP001611162">
    <property type="component" value="Unassembled WGS sequence"/>
</dbReference>
<reference evidence="1 2" key="1">
    <citation type="submission" date="2024-10" db="EMBL/GenBank/DDBJ databases">
        <title>The Natural Products Discovery Center: Release of the First 8490 Sequenced Strains for Exploring Actinobacteria Biosynthetic Diversity.</title>
        <authorList>
            <person name="Kalkreuter E."/>
            <person name="Kautsar S.A."/>
            <person name="Yang D."/>
            <person name="Bader C.D."/>
            <person name="Teijaro C.N."/>
            <person name="Fluegel L."/>
            <person name="Davis C.M."/>
            <person name="Simpson J.R."/>
            <person name="Lauterbach L."/>
            <person name="Steele A.D."/>
            <person name="Gui C."/>
            <person name="Meng S."/>
            <person name="Li G."/>
            <person name="Viehrig K."/>
            <person name="Ye F."/>
            <person name="Su P."/>
            <person name="Kiefer A.F."/>
            <person name="Nichols A."/>
            <person name="Cepeda A.J."/>
            <person name="Yan W."/>
            <person name="Fan B."/>
            <person name="Jiang Y."/>
            <person name="Adhikari A."/>
            <person name="Zheng C.-J."/>
            <person name="Schuster L."/>
            <person name="Cowan T.M."/>
            <person name="Smanski M.J."/>
            <person name="Chevrette M.G."/>
            <person name="De Carvalho L.P.S."/>
            <person name="Shen B."/>
        </authorList>
    </citation>
    <scope>NUCLEOTIDE SEQUENCE [LARGE SCALE GENOMIC DNA]</scope>
    <source>
        <strain evidence="1 2">NPDC020979</strain>
    </source>
</reference>